<dbReference type="EMBL" id="JACKTY010000051">
    <property type="protein sequence ID" value="MCV7230670.1"/>
    <property type="molecule type" value="Genomic_DNA"/>
</dbReference>
<keyword evidence="2" id="KW-1185">Reference proteome</keyword>
<gene>
    <name evidence="1" type="ORF">H7J73_32150</name>
</gene>
<proteinExistence type="predicted"/>
<dbReference type="RefSeq" id="WP_264071957.1">
    <property type="nucleotide sequence ID" value="NZ_JACKTY010000051.1"/>
</dbReference>
<sequence>MPALCLGPDTVQLIFRDPVDGEFDVDGRPVYTDRLVTKDGVKFTITGVSETSGVPPVAVYSAKCALDVDTDAMALTTKDAIEHDGKVYELSGDARVKKTLIDQTPHHVRVFCSREEQARSVAETVLWTPRGGQDDDGKRLPDGAPTELVALAVDAGNTVARYGAGGTTEQADFTVVLDAGSGVGDDDWIRVRGRDCLARVQREFSQHAERNQDVILARYRGGGS</sequence>
<reference evidence="1 2" key="1">
    <citation type="journal article" date="2022" name="BMC Genomics">
        <title>Comparative genome analysis of mycobacteria focusing on tRNA and non-coding RNA.</title>
        <authorList>
            <person name="Behra P.R.K."/>
            <person name="Pettersson B.M.F."/>
            <person name="Ramesh M."/>
            <person name="Das S."/>
            <person name="Dasgupta S."/>
            <person name="Kirsebom L.A."/>
        </authorList>
    </citation>
    <scope>NUCLEOTIDE SEQUENCE [LARGE SCALE GENOMIC DNA]</scope>
    <source>
        <strain evidence="1 2">DSM 44078</strain>
    </source>
</reference>
<evidence type="ECO:0000313" key="1">
    <source>
        <dbReference type="EMBL" id="MCV7230670.1"/>
    </source>
</evidence>
<evidence type="ECO:0000313" key="2">
    <source>
        <dbReference type="Proteomes" id="UP001526201"/>
    </source>
</evidence>
<protein>
    <submittedName>
        <fullName evidence="1">Uncharacterized protein</fullName>
    </submittedName>
</protein>
<organism evidence="1 2">
    <name type="scientific">Mycolicibacterium komossense</name>
    <dbReference type="NCBI Taxonomy" id="1779"/>
    <lineage>
        <taxon>Bacteria</taxon>
        <taxon>Bacillati</taxon>
        <taxon>Actinomycetota</taxon>
        <taxon>Actinomycetes</taxon>
        <taxon>Mycobacteriales</taxon>
        <taxon>Mycobacteriaceae</taxon>
        <taxon>Mycolicibacterium</taxon>
    </lineage>
</organism>
<name>A0ABT3CMF4_9MYCO</name>
<comment type="caution">
    <text evidence="1">The sequence shown here is derived from an EMBL/GenBank/DDBJ whole genome shotgun (WGS) entry which is preliminary data.</text>
</comment>
<dbReference type="Proteomes" id="UP001526201">
    <property type="component" value="Unassembled WGS sequence"/>
</dbReference>
<accession>A0ABT3CMF4</accession>